<dbReference type="SMART" id="SM00448">
    <property type="entry name" value="REC"/>
    <property type="match status" value="1"/>
</dbReference>
<evidence type="ECO:0000256" key="1">
    <source>
        <dbReference type="ARBA" id="ARBA00022553"/>
    </source>
</evidence>
<evidence type="ECO:0000259" key="3">
    <source>
        <dbReference type="PROSITE" id="PS50110"/>
    </source>
</evidence>
<dbReference type="PANTHER" id="PTHR44591">
    <property type="entry name" value="STRESS RESPONSE REGULATOR PROTEIN 1"/>
    <property type="match status" value="1"/>
</dbReference>
<dbReference type="AlphaFoldDB" id="A0A9X1SYU7"/>
<dbReference type="InterPro" id="IPR050595">
    <property type="entry name" value="Bact_response_regulator"/>
</dbReference>
<dbReference type="PROSITE" id="PS50110">
    <property type="entry name" value="RESPONSE_REGULATORY"/>
    <property type="match status" value="1"/>
</dbReference>
<gene>
    <name evidence="4" type="ORF">LRX75_01615</name>
</gene>
<evidence type="ECO:0000256" key="2">
    <source>
        <dbReference type="PROSITE-ProRule" id="PRU00169"/>
    </source>
</evidence>
<feature type="domain" description="Response regulatory" evidence="3">
    <location>
        <begin position="12"/>
        <end position="125"/>
    </location>
</feature>
<dbReference type="InterPro" id="IPR011006">
    <property type="entry name" value="CheY-like_superfamily"/>
</dbReference>
<keyword evidence="1 2" id="KW-0597">Phosphoprotein</keyword>
<evidence type="ECO:0000313" key="5">
    <source>
        <dbReference type="Proteomes" id="UP001139089"/>
    </source>
</evidence>
<dbReference type="Gene3D" id="3.40.50.2300">
    <property type="match status" value="1"/>
</dbReference>
<dbReference type="SUPFAM" id="SSF52172">
    <property type="entry name" value="CheY-like"/>
    <property type="match status" value="1"/>
</dbReference>
<dbReference type="Proteomes" id="UP001139089">
    <property type="component" value="Unassembled WGS sequence"/>
</dbReference>
<dbReference type="InterPro" id="IPR001789">
    <property type="entry name" value="Sig_transdc_resp-reg_receiver"/>
</dbReference>
<sequence length="159" mass="17009">MTPSPSVFKALQVLIVEDEPLLAMDVEMMVEEAGHSVVGEAASLYEVEAMATEPVPDLALVDMQLARGTNGLDVSKLIQDRWPSAVIVFVTANPKKIPEDFSGAHGVIAKPFSRSGFLSALNYLGEGIADPPPASSQPSSFVAAPAVREIWSSRSQMER</sequence>
<accession>A0A9X1SYU7</accession>
<dbReference type="EMBL" id="JAJOZR010000001">
    <property type="protein sequence ID" value="MCD7107727.1"/>
    <property type="molecule type" value="Genomic_DNA"/>
</dbReference>
<proteinExistence type="predicted"/>
<dbReference type="GO" id="GO:0000160">
    <property type="term" value="P:phosphorelay signal transduction system"/>
    <property type="evidence" value="ECO:0007669"/>
    <property type="project" value="InterPro"/>
</dbReference>
<protein>
    <submittedName>
        <fullName evidence="4">Response regulator</fullName>
    </submittedName>
</protein>
<dbReference type="Pfam" id="PF00072">
    <property type="entry name" value="Response_reg"/>
    <property type="match status" value="1"/>
</dbReference>
<dbReference type="PANTHER" id="PTHR44591:SF23">
    <property type="entry name" value="CHEY SUBFAMILY"/>
    <property type="match status" value="1"/>
</dbReference>
<feature type="modified residue" description="4-aspartylphosphate" evidence="2">
    <location>
        <position position="62"/>
    </location>
</feature>
<reference evidence="4" key="1">
    <citation type="submission" date="2021-12" db="EMBL/GenBank/DDBJ databases">
        <authorList>
            <person name="Li Y."/>
        </authorList>
    </citation>
    <scope>NUCLEOTIDE SEQUENCE</scope>
    <source>
        <strain evidence="4">DKSPLA3</strain>
    </source>
</reference>
<comment type="caution">
    <text evidence="4">The sequence shown here is derived from an EMBL/GenBank/DDBJ whole genome shotgun (WGS) entry which is preliminary data.</text>
</comment>
<dbReference type="RefSeq" id="WP_113151497.1">
    <property type="nucleotide sequence ID" value="NZ_JAJOZR010000001.1"/>
</dbReference>
<evidence type="ECO:0000313" key="4">
    <source>
        <dbReference type="EMBL" id="MCD7107727.1"/>
    </source>
</evidence>
<keyword evidence="5" id="KW-1185">Reference proteome</keyword>
<organism evidence="4 5">
    <name type="scientific">Rhizobium quercicola</name>
    <dbReference type="NCBI Taxonomy" id="2901226"/>
    <lineage>
        <taxon>Bacteria</taxon>
        <taxon>Pseudomonadati</taxon>
        <taxon>Pseudomonadota</taxon>
        <taxon>Alphaproteobacteria</taxon>
        <taxon>Hyphomicrobiales</taxon>
        <taxon>Rhizobiaceae</taxon>
        <taxon>Rhizobium/Agrobacterium group</taxon>
        <taxon>Rhizobium</taxon>
    </lineage>
</organism>
<name>A0A9X1SYU7_9HYPH</name>